<dbReference type="Proteomes" id="UP000053268">
    <property type="component" value="Unassembled WGS sequence"/>
</dbReference>
<evidence type="ECO:0000313" key="3">
    <source>
        <dbReference type="Proteomes" id="UP000053268"/>
    </source>
</evidence>
<protein>
    <recommendedName>
        <fullName evidence="4">Secreted protein</fullName>
    </recommendedName>
</protein>
<evidence type="ECO:0008006" key="4">
    <source>
        <dbReference type="Google" id="ProtNLM"/>
    </source>
</evidence>
<feature type="chain" id="PRO_5008263165" description="Secreted protein" evidence="1">
    <location>
        <begin position="36"/>
        <end position="92"/>
    </location>
</feature>
<keyword evidence="1" id="KW-0732">Signal</keyword>
<evidence type="ECO:0000256" key="1">
    <source>
        <dbReference type="SAM" id="SignalP"/>
    </source>
</evidence>
<dbReference type="EMBL" id="KQ459606">
    <property type="protein sequence ID" value="KPI91332.1"/>
    <property type="molecule type" value="Genomic_DNA"/>
</dbReference>
<gene>
    <name evidence="2" type="ORF">RR46_14836</name>
</gene>
<sequence length="92" mass="9622">MLANDTGTRLLSLTGVSASLLFSLSALEFLQSVESSTVTMESVGPLESTVLSCSASPITSMGGVLFASGRFLVFIDRSISPHRPKTSLVLVT</sequence>
<keyword evidence="3" id="KW-1185">Reference proteome</keyword>
<name>A0A194PDK3_PAPXU</name>
<accession>A0A194PDK3</accession>
<reference evidence="2 3" key="1">
    <citation type="journal article" date="2015" name="Nat. Commun.">
        <title>Outbred genome sequencing and CRISPR/Cas9 gene editing in butterflies.</title>
        <authorList>
            <person name="Li X."/>
            <person name="Fan D."/>
            <person name="Zhang W."/>
            <person name="Liu G."/>
            <person name="Zhang L."/>
            <person name="Zhao L."/>
            <person name="Fang X."/>
            <person name="Chen L."/>
            <person name="Dong Y."/>
            <person name="Chen Y."/>
            <person name="Ding Y."/>
            <person name="Zhao R."/>
            <person name="Feng M."/>
            <person name="Zhu Y."/>
            <person name="Feng Y."/>
            <person name="Jiang X."/>
            <person name="Zhu D."/>
            <person name="Xiang H."/>
            <person name="Feng X."/>
            <person name="Li S."/>
            <person name="Wang J."/>
            <person name="Zhang G."/>
            <person name="Kronforst M.R."/>
            <person name="Wang W."/>
        </authorList>
    </citation>
    <scope>NUCLEOTIDE SEQUENCE [LARGE SCALE GENOMIC DNA]</scope>
    <source>
        <strain evidence="2">Ya'a_city_454_Px</strain>
        <tissue evidence="2">Whole body</tissue>
    </source>
</reference>
<proteinExistence type="predicted"/>
<organism evidence="2 3">
    <name type="scientific">Papilio xuthus</name>
    <name type="common">Asian swallowtail butterfly</name>
    <dbReference type="NCBI Taxonomy" id="66420"/>
    <lineage>
        <taxon>Eukaryota</taxon>
        <taxon>Metazoa</taxon>
        <taxon>Ecdysozoa</taxon>
        <taxon>Arthropoda</taxon>
        <taxon>Hexapoda</taxon>
        <taxon>Insecta</taxon>
        <taxon>Pterygota</taxon>
        <taxon>Neoptera</taxon>
        <taxon>Endopterygota</taxon>
        <taxon>Lepidoptera</taxon>
        <taxon>Glossata</taxon>
        <taxon>Ditrysia</taxon>
        <taxon>Papilionoidea</taxon>
        <taxon>Papilionidae</taxon>
        <taxon>Papilioninae</taxon>
        <taxon>Papilio</taxon>
    </lineage>
</organism>
<feature type="signal peptide" evidence="1">
    <location>
        <begin position="1"/>
        <end position="35"/>
    </location>
</feature>
<dbReference type="AlphaFoldDB" id="A0A194PDK3"/>
<evidence type="ECO:0000313" key="2">
    <source>
        <dbReference type="EMBL" id="KPI91332.1"/>
    </source>
</evidence>